<dbReference type="InterPro" id="IPR050951">
    <property type="entry name" value="Retrovirus_Pol_polyprotein"/>
</dbReference>
<reference evidence="10" key="2">
    <citation type="submission" date="2025-08" db="UniProtKB">
        <authorList>
            <consortium name="RefSeq"/>
        </authorList>
    </citation>
    <scope>IDENTIFICATION</scope>
</reference>
<dbReference type="AlphaFoldDB" id="A0AB40B119"/>
<name>A0AB40B119_DIOCR</name>
<keyword evidence="6" id="KW-0695">RNA-directed DNA polymerase</keyword>
<dbReference type="GO" id="GO:0004519">
    <property type="term" value="F:endonuclease activity"/>
    <property type="evidence" value="ECO:0007669"/>
    <property type="project" value="UniProtKB-KW"/>
</dbReference>
<dbReference type="PANTHER" id="PTHR37984:SF5">
    <property type="entry name" value="PROTEIN NYNRIN-LIKE"/>
    <property type="match status" value="1"/>
</dbReference>
<evidence type="ECO:0000256" key="3">
    <source>
        <dbReference type="ARBA" id="ARBA00022722"/>
    </source>
</evidence>
<keyword evidence="4" id="KW-0255">Endonuclease</keyword>
<organism evidence="9 10">
    <name type="scientific">Dioscorea cayennensis subsp. rotundata</name>
    <name type="common">White Guinea yam</name>
    <name type="synonym">Dioscorea rotundata</name>
    <dbReference type="NCBI Taxonomy" id="55577"/>
    <lineage>
        <taxon>Eukaryota</taxon>
        <taxon>Viridiplantae</taxon>
        <taxon>Streptophyta</taxon>
        <taxon>Embryophyta</taxon>
        <taxon>Tracheophyta</taxon>
        <taxon>Spermatophyta</taxon>
        <taxon>Magnoliopsida</taxon>
        <taxon>Liliopsida</taxon>
        <taxon>Dioscoreales</taxon>
        <taxon>Dioscoreaceae</taxon>
        <taxon>Dioscorea</taxon>
    </lineage>
</organism>
<dbReference type="InterPro" id="IPR041373">
    <property type="entry name" value="RT_RNaseH"/>
</dbReference>
<evidence type="ECO:0000313" key="10">
    <source>
        <dbReference type="RefSeq" id="XP_039121058.1"/>
    </source>
</evidence>
<dbReference type="Pfam" id="PF17921">
    <property type="entry name" value="Integrase_H2C2"/>
    <property type="match status" value="1"/>
</dbReference>
<sequence length="175" mass="20426">MQKSRVVAYPSRQLKPFEENYPTHDLELAAVIFALKIWRHYLYGVVMLITSQRSILEEIRRMELQIVLPSASASLANMMLRPTLLERIKIAQEKDDYLQKIRQEAKDGSQGQFRIHEDGLIRFGDRICVPNALDLKKEILEEAHFSSYSIHPASTKMYKDLKCNFGWNNMKREIA</sequence>
<dbReference type="PANTHER" id="PTHR37984">
    <property type="entry name" value="PROTEIN CBG26694"/>
    <property type="match status" value="1"/>
</dbReference>
<dbReference type="RefSeq" id="XP_039121058.1">
    <property type="nucleotide sequence ID" value="XM_039265124.1"/>
</dbReference>
<dbReference type="SUPFAM" id="SSF56672">
    <property type="entry name" value="DNA/RNA polymerases"/>
    <property type="match status" value="1"/>
</dbReference>
<evidence type="ECO:0000256" key="2">
    <source>
        <dbReference type="ARBA" id="ARBA00022695"/>
    </source>
</evidence>
<keyword evidence="5" id="KW-0378">Hydrolase</keyword>
<evidence type="ECO:0000256" key="1">
    <source>
        <dbReference type="ARBA" id="ARBA00022679"/>
    </source>
</evidence>
<proteinExistence type="predicted"/>
<feature type="domain" description="Reverse transcriptase RNase H-like" evidence="7">
    <location>
        <begin position="3"/>
        <end position="62"/>
    </location>
</feature>
<evidence type="ECO:0000259" key="7">
    <source>
        <dbReference type="Pfam" id="PF17917"/>
    </source>
</evidence>
<keyword evidence="9" id="KW-1185">Reference proteome</keyword>
<dbReference type="Pfam" id="PF17917">
    <property type="entry name" value="RT_RNaseH"/>
    <property type="match status" value="1"/>
</dbReference>
<evidence type="ECO:0000256" key="6">
    <source>
        <dbReference type="ARBA" id="ARBA00022918"/>
    </source>
</evidence>
<gene>
    <name evidence="10" type="primary">LOC120257840</name>
</gene>
<evidence type="ECO:0000259" key="8">
    <source>
        <dbReference type="Pfam" id="PF17921"/>
    </source>
</evidence>
<keyword evidence="2" id="KW-0548">Nucleotidyltransferase</keyword>
<dbReference type="GeneID" id="120257840"/>
<evidence type="ECO:0000256" key="5">
    <source>
        <dbReference type="ARBA" id="ARBA00022801"/>
    </source>
</evidence>
<accession>A0AB40B119</accession>
<keyword evidence="1" id="KW-0808">Transferase</keyword>
<keyword evidence="3" id="KW-0540">Nuclease</keyword>
<dbReference type="Gene3D" id="1.10.340.70">
    <property type="match status" value="1"/>
</dbReference>
<evidence type="ECO:0000313" key="9">
    <source>
        <dbReference type="Proteomes" id="UP001515500"/>
    </source>
</evidence>
<dbReference type="InterPro" id="IPR041588">
    <property type="entry name" value="Integrase_H2C2"/>
</dbReference>
<dbReference type="GO" id="GO:0016787">
    <property type="term" value="F:hydrolase activity"/>
    <property type="evidence" value="ECO:0007669"/>
    <property type="project" value="UniProtKB-KW"/>
</dbReference>
<dbReference type="Proteomes" id="UP001515500">
    <property type="component" value="Chromosome 1"/>
</dbReference>
<dbReference type="InterPro" id="IPR043502">
    <property type="entry name" value="DNA/RNA_pol_sf"/>
</dbReference>
<protein>
    <submittedName>
        <fullName evidence="10">Uncharacterized protein LOC120257840</fullName>
    </submittedName>
</protein>
<feature type="domain" description="Integrase zinc-binding" evidence="8">
    <location>
        <begin position="134"/>
        <end position="174"/>
    </location>
</feature>
<evidence type="ECO:0000256" key="4">
    <source>
        <dbReference type="ARBA" id="ARBA00022759"/>
    </source>
</evidence>
<reference evidence="9" key="1">
    <citation type="submission" date="2025-05" db="UniProtKB">
        <authorList>
            <consortium name="RefSeq"/>
        </authorList>
    </citation>
    <scope>NUCLEOTIDE SEQUENCE [LARGE SCALE GENOMIC DNA]</scope>
</reference>
<dbReference type="GO" id="GO:0003964">
    <property type="term" value="F:RNA-directed DNA polymerase activity"/>
    <property type="evidence" value="ECO:0007669"/>
    <property type="project" value="UniProtKB-KW"/>
</dbReference>